<dbReference type="PATRIC" id="fig|43658.6.peg.4391"/>
<dbReference type="AlphaFoldDB" id="A0A0L0EWC3"/>
<gene>
    <name evidence="1" type="ORF">AC626_03225</name>
</gene>
<protein>
    <recommendedName>
        <fullName evidence="3">GNAT family N-acetyltransferase</fullName>
    </recommendedName>
</protein>
<evidence type="ECO:0000313" key="1">
    <source>
        <dbReference type="EMBL" id="KNC68715.1"/>
    </source>
</evidence>
<dbReference type="EMBL" id="LFZX01000013">
    <property type="protein sequence ID" value="KNC68715.1"/>
    <property type="molecule type" value="Genomic_DNA"/>
</dbReference>
<name>A0A0L0EWC3_9GAMM</name>
<evidence type="ECO:0008006" key="3">
    <source>
        <dbReference type="Google" id="ProtNLM"/>
    </source>
</evidence>
<organism evidence="1 2">
    <name type="scientific">Pseudoalteromonas rubra</name>
    <dbReference type="NCBI Taxonomy" id="43658"/>
    <lineage>
        <taxon>Bacteria</taxon>
        <taxon>Pseudomonadati</taxon>
        <taxon>Pseudomonadota</taxon>
        <taxon>Gammaproteobacteria</taxon>
        <taxon>Alteromonadales</taxon>
        <taxon>Pseudoalteromonadaceae</taxon>
        <taxon>Pseudoalteromonas</taxon>
    </lineage>
</organism>
<dbReference type="Proteomes" id="UP000036850">
    <property type="component" value="Unassembled WGS sequence"/>
</dbReference>
<proteinExistence type="predicted"/>
<comment type="caution">
    <text evidence="1">The sequence shown here is derived from an EMBL/GenBank/DDBJ whole genome shotgun (WGS) entry which is preliminary data.</text>
</comment>
<sequence>MSTGERAQLLSIIGLCFEGIDPEAYFAYYFEQSGPTHRRLRLYYSDSAELTGYCLLTFDDSHKAFCVIGASAGFLPQFRGKNNTFSFSILEVTKAYLRRPWRTLLYADTMLSPAMFRAMAKNIATVYPTATGSVVESQLYVALNPAGLVSEVNGLPCLKVVGRKTRYSALEVAQFKTSNKPEIAHYCALNPDFDKGVALLTVIPITLGQLLSTAWKQIKYSR</sequence>
<evidence type="ECO:0000313" key="2">
    <source>
        <dbReference type="Proteomes" id="UP000036850"/>
    </source>
</evidence>
<reference evidence="2" key="1">
    <citation type="submission" date="2015-07" db="EMBL/GenBank/DDBJ databases">
        <title>Draft genome sequence of a Pseudoalteromonas rubra strain, OCN096, isolated from Kaneohe Bay, Oahu, Hawaii.</title>
        <authorList>
            <person name="Beurmann S."/>
            <person name="Ushijima B."/>
            <person name="Belcaid M."/>
            <person name="Callahan S.M."/>
            <person name="Aeby G.S."/>
        </authorList>
    </citation>
    <scope>NUCLEOTIDE SEQUENCE [LARGE SCALE GENOMIC DNA]</scope>
    <source>
        <strain evidence="2">OCN096</strain>
    </source>
</reference>
<accession>A0A0L0EWC3</accession>